<dbReference type="Pfam" id="PF00563">
    <property type="entry name" value="EAL"/>
    <property type="match status" value="1"/>
</dbReference>
<dbReference type="CDD" id="cd00130">
    <property type="entry name" value="PAS"/>
    <property type="match status" value="2"/>
</dbReference>
<feature type="domain" description="PAC" evidence="3">
    <location>
        <begin position="415"/>
        <end position="467"/>
    </location>
</feature>
<keyword evidence="1" id="KW-1133">Transmembrane helix</keyword>
<dbReference type="Gene3D" id="3.30.70.270">
    <property type="match status" value="1"/>
</dbReference>
<dbReference type="SMART" id="SM00086">
    <property type="entry name" value="PAC"/>
    <property type="match status" value="2"/>
</dbReference>
<feature type="domain" description="PAC" evidence="3">
    <location>
        <begin position="554"/>
        <end position="606"/>
    </location>
</feature>
<dbReference type="Gene3D" id="3.20.20.450">
    <property type="entry name" value="EAL domain"/>
    <property type="match status" value="1"/>
</dbReference>
<feature type="transmembrane region" description="Helical" evidence="1">
    <location>
        <begin position="300"/>
        <end position="322"/>
    </location>
</feature>
<dbReference type="PANTHER" id="PTHR44757">
    <property type="entry name" value="DIGUANYLATE CYCLASE DGCP"/>
    <property type="match status" value="1"/>
</dbReference>
<dbReference type="PANTHER" id="PTHR44757:SF2">
    <property type="entry name" value="BIOFILM ARCHITECTURE MAINTENANCE PROTEIN MBAA"/>
    <property type="match status" value="1"/>
</dbReference>
<dbReference type="PROSITE" id="PS50112">
    <property type="entry name" value="PAS"/>
    <property type="match status" value="2"/>
</dbReference>
<dbReference type="InterPro" id="IPR035965">
    <property type="entry name" value="PAS-like_dom_sf"/>
</dbReference>
<dbReference type="InterPro" id="IPR043128">
    <property type="entry name" value="Rev_trsase/Diguanyl_cyclase"/>
</dbReference>
<feature type="domain" description="GGDEF" evidence="5">
    <location>
        <begin position="630"/>
        <end position="758"/>
    </location>
</feature>
<reference evidence="7" key="1">
    <citation type="submission" date="2019-06" db="EMBL/GenBank/DDBJ databases">
        <title>Sulfurimonas gotlandica sp. nov., a chemoautotrophic and psychrotolerant epsilonproteobacterium isolated from a pelagic redoxcline, and an emended description of the genus Sulfurimonas.</title>
        <authorList>
            <person name="Wang S."/>
            <person name="Jiang L."/>
            <person name="Shao Z."/>
        </authorList>
    </citation>
    <scope>NUCLEOTIDE SEQUENCE [LARGE SCALE GENOMIC DNA]</scope>
    <source>
        <strain evidence="7">1-1N</strain>
    </source>
</reference>
<feature type="domain" description="PAS" evidence="2">
    <location>
        <begin position="482"/>
        <end position="551"/>
    </location>
</feature>
<dbReference type="NCBIfam" id="TIGR00229">
    <property type="entry name" value="sensory_box"/>
    <property type="match status" value="2"/>
</dbReference>
<dbReference type="CDD" id="cd01949">
    <property type="entry name" value="GGDEF"/>
    <property type="match status" value="1"/>
</dbReference>
<evidence type="ECO:0000259" key="2">
    <source>
        <dbReference type="PROSITE" id="PS50112"/>
    </source>
</evidence>
<dbReference type="KEGG" id="suln:FJR47_05965"/>
<keyword evidence="1" id="KW-0472">Membrane</keyword>
<dbReference type="SMART" id="SM00052">
    <property type="entry name" value="EAL"/>
    <property type="match status" value="1"/>
</dbReference>
<dbReference type="InterPro" id="IPR000014">
    <property type="entry name" value="PAS"/>
</dbReference>
<dbReference type="SUPFAM" id="SSF55073">
    <property type="entry name" value="Nucleotide cyclase"/>
    <property type="match status" value="1"/>
</dbReference>
<dbReference type="PROSITE" id="PS50113">
    <property type="entry name" value="PAC"/>
    <property type="match status" value="2"/>
</dbReference>
<dbReference type="InterPro" id="IPR001633">
    <property type="entry name" value="EAL_dom"/>
</dbReference>
<protein>
    <submittedName>
        <fullName evidence="6">EAL domain-containing protein</fullName>
    </submittedName>
</protein>
<evidence type="ECO:0000259" key="3">
    <source>
        <dbReference type="PROSITE" id="PS50113"/>
    </source>
</evidence>
<organism evidence="6 7">
    <name type="scientific">Sulfurimonas xiamenensis</name>
    <dbReference type="NCBI Taxonomy" id="2590021"/>
    <lineage>
        <taxon>Bacteria</taxon>
        <taxon>Pseudomonadati</taxon>
        <taxon>Campylobacterota</taxon>
        <taxon>Epsilonproteobacteria</taxon>
        <taxon>Campylobacterales</taxon>
        <taxon>Sulfurimonadaceae</taxon>
        <taxon>Sulfurimonas</taxon>
    </lineage>
</organism>
<dbReference type="InterPro" id="IPR052155">
    <property type="entry name" value="Biofilm_reg_signaling"/>
</dbReference>
<dbReference type="Pfam" id="PF08376">
    <property type="entry name" value="NIT"/>
    <property type="match status" value="1"/>
</dbReference>
<dbReference type="EMBL" id="CP041166">
    <property type="protein sequence ID" value="QFR43472.1"/>
    <property type="molecule type" value="Genomic_DNA"/>
</dbReference>
<dbReference type="InterPro" id="IPR013587">
    <property type="entry name" value="Nitrate/nitrite_sensing"/>
</dbReference>
<dbReference type="Pfam" id="PF00990">
    <property type="entry name" value="GGDEF"/>
    <property type="match status" value="1"/>
</dbReference>
<proteinExistence type="predicted"/>
<dbReference type="AlphaFoldDB" id="A0AAJ4A416"/>
<dbReference type="NCBIfam" id="TIGR00254">
    <property type="entry name" value="GGDEF"/>
    <property type="match status" value="1"/>
</dbReference>
<dbReference type="InterPro" id="IPR001610">
    <property type="entry name" value="PAC"/>
</dbReference>
<sequence length="1006" mass="116508">MSYLKIKSNLLFITIIPLLFVITLSSIILYEMHDNKKSLEFIKNRILEAEALSKVIHNLQIERGLTAGLVASSNLDENEKNFIAAKNDSNRAIENAKHIYLNVTKNRDSVIFELLDSLYSRDTSYLINMQISSARNYYTKNISKLIKHIKTIPALMDDKENRNFIQSYSNLASAKEALGQIRATLMEVLSTNILIDEVFVSAKEQLKEYNLNIENFKISTPEKLLNYYNKSFTNARAESTFEIIEAVLRNRNSDNFNLEPTYWFKTATNTIDALKKVEDELFACVERSISQKLDSVHYKIAVLLVILGISAIIVTILMLLAITRILSSADKLEKEHEASLLLLEQYKSTVDRSFIVSKTDPEGVITYANDEFCKISGYSREELIGKRHSIVRDPDTKKEFYKELWHTIKDLKQPWIGEMKNRDKNGMPYWQQAIINPILDTRGNVVEYIAIRVDITQQKEIANYFEDQQKISSKNFKFSMHLSREYEKAIDASTILLRVDRDENITYANNKFLNITEYTLNEILGKSYRILSLEDIDEAFYTEIKSTIASGAIWHGTIKSKTKSGKDFWTKTTIIPIKDLNSEIIEYLAISNDITELIKQKKESERIARTDILTGCGNRFRLNSDMRELDNLAVAIFNIDNFRQINDFYGHQFGDLIIKFIADKIYTQVVKEKNLRFYRLQGDEFIALAENYSKELLIEKAKNILDIVKDKFIIQNKDILISCSCGISFEDKEHLLSTANMALKIAKRGSTDLVVYDESISLNSEYENNIFWTKKLSDAIKEDRITAYYQPIVNNKTLVYEKYECLVRMIDEEKVISPFLFLEVAKQTRQYFYITRTVIYEAFEMFKYKEVEFSINLSLMDILEKEICEYIFMMLEKYGIGSRVVFEIVESEYIENFEGVISFINEVRKYDAKIAIDDFGTGYSNFGYLIKLKADYLKIDGSLIKNIDTDKNAFLIVSTIVEFSKKLGMKTIAEFVENEKIFKIVKDLGIDYSQGYYFSAAKKDIV</sequence>
<accession>A0AAJ4A416</accession>
<evidence type="ECO:0000313" key="6">
    <source>
        <dbReference type="EMBL" id="QFR43472.1"/>
    </source>
</evidence>
<keyword evidence="1" id="KW-0812">Transmembrane</keyword>
<dbReference type="SMART" id="SM00267">
    <property type="entry name" value="GGDEF"/>
    <property type="match status" value="1"/>
</dbReference>
<name>A0AAJ4A416_9BACT</name>
<feature type="domain" description="EAL" evidence="4">
    <location>
        <begin position="769"/>
        <end position="1006"/>
    </location>
</feature>
<dbReference type="PROSITE" id="PS50887">
    <property type="entry name" value="GGDEF"/>
    <property type="match status" value="1"/>
</dbReference>
<evidence type="ECO:0000259" key="4">
    <source>
        <dbReference type="PROSITE" id="PS50883"/>
    </source>
</evidence>
<feature type="domain" description="PAS" evidence="2">
    <location>
        <begin position="360"/>
        <end position="411"/>
    </location>
</feature>
<evidence type="ECO:0000313" key="7">
    <source>
        <dbReference type="Proteomes" id="UP000326061"/>
    </source>
</evidence>
<dbReference type="PROSITE" id="PS50883">
    <property type="entry name" value="EAL"/>
    <property type="match status" value="1"/>
</dbReference>
<keyword evidence="7" id="KW-1185">Reference proteome</keyword>
<dbReference type="SUPFAM" id="SSF55785">
    <property type="entry name" value="PYP-like sensor domain (PAS domain)"/>
    <property type="match status" value="2"/>
</dbReference>
<feature type="transmembrane region" description="Helical" evidence="1">
    <location>
        <begin position="12"/>
        <end position="30"/>
    </location>
</feature>
<dbReference type="Pfam" id="PF13426">
    <property type="entry name" value="PAS_9"/>
    <property type="match status" value="2"/>
</dbReference>
<dbReference type="Proteomes" id="UP000326061">
    <property type="component" value="Chromosome"/>
</dbReference>
<gene>
    <name evidence="6" type="ORF">FJR47_05965</name>
</gene>
<dbReference type="CDD" id="cd01948">
    <property type="entry name" value="EAL"/>
    <property type="match status" value="1"/>
</dbReference>
<dbReference type="RefSeq" id="WP_152299535.1">
    <property type="nucleotide sequence ID" value="NZ_CP041166.1"/>
</dbReference>
<dbReference type="InterPro" id="IPR000700">
    <property type="entry name" value="PAS-assoc_C"/>
</dbReference>
<dbReference type="SUPFAM" id="SSF141868">
    <property type="entry name" value="EAL domain-like"/>
    <property type="match status" value="1"/>
</dbReference>
<dbReference type="InterPro" id="IPR035919">
    <property type="entry name" value="EAL_sf"/>
</dbReference>
<evidence type="ECO:0000256" key="1">
    <source>
        <dbReference type="SAM" id="Phobius"/>
    </source>
</evidence>
<evidence type="ECO:0000259" key="5">
    <source>
        <dbReference type="PROSITE" id="PS50887"/>
    </source>
</evidence>
<dbReference type="InterPro" id="IPR029787">
    <property type="entry name" value="Nucleotide_cyclase"/>
</dbReference>
<dbReference type="InterPro" id="IPR000160">
    <property type="entry name" value="GGDEF_dom"/>
</dbReference>
<dbReference type="SMART" id="SM00091">
    <property type="entry name" value="PAS"/>
    <property type="match status" value="2"/>
</dbReference>
<dbReference type="Gene3D" id="3.30.450.20">
    <property type="entry name" value="PAS domain"/>
    <property type="match status" value="2"/>
</dbReference>